<dbReference type="PANTHER" id="PTHR46196:SF2">
    <property type="entry name" value="TRANSCRIPTION FACTOR BHLH157"/>
    <property type="match status" value="1"/>
</dbReference>
<evidence type="ECO:0000259" key="6">
    <source>
        <dbReference type="PROSITE" id="PS50888"/>
    </source>
</evidence>
<dbReference type="PROSITE" id="PS50888">
    <property type="entry name" value="BHLH"/>
    <property type="match status" value="1"/>
</dbReference>
<accession>A0A7J7C6M3</accession>
<dbReference type="InterPro" id="IPR025610">
    <property type="entry name" value="MYC/MYB_N"/>
</dbReference>
<evidence type="ECO:0000256" key="2">
    <source>
        <dbReference type="ARBA" id="ARBA00023015"/>
    </source>
</evidence>
<keyword evidence="8" id="KW-1185">Reference proteome</keyword>
<dbReference type="Proteomes" id="UP000593562">
    <property type="component" value="Unassembled WGS sequence"/>
</dbReference>
<keyword evidence="2" id="KW-0805">Transcription regulation</keyword>
<comment type="subcellular location">
    <subcellularLocation>
        <location evidence="1">Nucleus</location>
    </subcellularLocation>
</comment>
<dbReference type="PANTHER" id="PTHR46196">
    <property type="entry name" value="TRANSCRIPTION FACTOR BHLH155-LIKE ISOFORM X1-RELATED"/>
    <property type="match status" value="1"/>
</dbReference>
<gene>
    <name evidence="7" type="ORF">HS088_TW20G00143</name>
</gene>
<dbReference type="AlphaFoldDB" id="A0A7J7C6M3"/>
<dbReference type="GO" id="GO:0005634">
    <property type="term" value="C:nucleus"/>
    <property type="evidence" value="ECO:0007669"/>
    <property type="project" value="UniProtKB-SubCell"/>
</dbReference>
<dbReference type="InterPro" id="IPR043561">
    <property type="entry name" value="LHW-like"/>
</dbReference>
<dbReference type="GO" id="GO:0046983">
    <property type="term" value="F:protein dimerization activity"/>
    <property type="evidence" value="ECO:0007669"/>
    <property type="project" value="InterPro"/>
</dbReference>
<dbReference type="GO" id="GO:0003700">
    <property type="term" value="F:DNA-binding transcription factor activity"/>
    <property type="evidence" value="ECO:0007669"/>
    <property type="project" value="InterPro"/>
</dbReference>
<keyword evidence="3" id="KW-0804">Transcription</keyword>
<dbReference type="SUPFAM" id="SSF47459">
    <property type="entry name" value="HLH, helix-loop-helix DNA-binding domain"/>
    <property type="match status" value="1"/>
</dbReference>
<evidence type="ECO:0000256" key="4">
    <source>
        <dbReference type="ARBA" id="ARBA00023242"/>
    </source>
</evidence>
<feature type="region of interest" description="Disordered" evidence="5">
    <location>
        <begin position="564"/>
        <end position="592"/>
    </location>
</feature>
<dbReference type="InParanoid" id="A0A7J7C6M3"/>
<keyword evidence="4" id="KW-0539">Nucleus</keyword>
<protein>
    <submittedName>
        <fullName evidence="7">Transcription factor LHW</fullName>
    </submittedName>
</protein>
<dbReference type="OrthoDB" id="1883654at2759"/>
<dbReference type="InterPro" id="IPR011598">
    <property type="entry name" value="bHLH_dom"/>
</dbReference>
<reference evidence="7 8" key="1">
    <citation type="journal article" date="2020" name="Nat. Commun.">
        <title>Genome of Tripterygium wilfordii and identification of cytochrome P450 involved in triptolide biosynthesis.</title>
        <authorList>
            <person name="Tu L."/>
            <person name="Su P."/>
            <person name="Zhang Z."/>
            <person name="Gao L."/>
            <person name="Wang J."/>
            <person name="Hu T."/>
            <person name="Zhou J."/>
            <person name="Zhang Y."/>
            <person name="Zhao Y."/>
            <person name="Liu Y."/>
            <person name="Song Y."/>
            <person name="Tong Y."/>
            <person name="Lu Y."/>
            <person name="Yang J."/>
            <person name="Xu C."/>
            <person name="Jia M."/>
            <person name="Peters R.J."/>
            <person name="Huang L."/>
            <person name="Gao W."/>
        </authorList>
    </citation>
    <scope>NUCLEOTIDE SEQUENCE [LARGE SCALE GENOMIC DNA]</scope>
    <source>
        <strain evidence="8">cv. XIE 37</strain>
        <tissue evidence="7">Leaf</tissue>
    </source>
</reference>
<sequence length="804" mass="88705">MGEVEMGSALKGKLKSLCCSGGWCYGVFWRFDPRNPMLLTFEDAYYEEQMAPLVNDMLLQVHILGEGITGKVAKTGKHQWIFSDNCADEIDLLSLIRSRDEFQDNFEFLPQFSCGIKTIAIISVKSQGVVIFGAGQKILENEEFLDKTKKLSEEMANTDGFVSLDSIPASMNDEDYNLNEWIDSLISPGNSCNRNMTTMDGSNSEVLVRKTSFSTSNTPLSPSALNLYDGGMTPVCINQLIAAETETRLLSSGMPHTESPNAEAPSSMWSGEGSMLTSFESQLPSEFWFDTITFPTTADTLANCGNRAENKQACSISGLIDAEKCIEDHSTSIKHSASLVHATNSELLECATSETNFDFSMDVSDFCVVDNLSECFVPSSVDCIDDVTMAIANDLSKAIGVTSDLYDGQQRSVVTSAAECDLYEALGLSFESSRKAGACWEEILMPAVSCDRSAISSGMSECISGLDVAHTAGPRKGLFSEFGLEDPLDCLSNSNFEDQLSTTKRRRMDNLTANDAKMLPVYNLDKTNTLLFKKETFPKSQVGLWINNSYSIDAKDNAIATTAKKCEEPSKATKKRARPGESTRPRPKDRQQIQDRLKELRGIIPNSRKCSIDSLLDLTVKHMHFLQSITQYADELKQIDTPKLISQGNGLVLKDNSIDGTSYCRDTTRAFDFSSQTMVCPIIVKDLSTGGHMLIEMLCEDKGFFLEIADIVRGFGLNILKGIMETRDDQIWAHFIVKTSKEVTGQVTRQDVFWSLLQLIQDTGTSGIDSTIQPSNIMDSVIPPFDGYQRSSLQLPISMADTLR</sequence>
<dbReference type="Pfam" id="PF14215">
    <property type="entry name" value="bHLH-MYC_N"/>
    <property type="match status" value="2"/>
</dbReference>
<dbReference type="InterPro" id="IPR036638">
    <property type="entry name" value="HLH_DNA-bd_sf"/>
</dbReference>
<comment type="caution">
    <text evidence="7">The sequence shown here is derived from an EMBL/GenBank/DDBJ whole genome shotgun (WGS) entry which is preliminary data.</text>
</comment>
<dbReference type="Pfam" id="PF23176">
    <property type="entry name" value="bHLH_LHW"/>
    <property type="match status" value="1"/>
</dbReference>
<name>A0A7J7C6M3_TRIWF</name>
<evidence type="ECO:0000313" key="8">
    <source>
        <dbReference type="Proteomes" id="UP000593562"/>
    </source>
</evidence>
<organism evidence="7 8">
    <name type="scientific">Tripterygium wilfordii</name>
    <name type="common">Thunder God vine</name>
    <dbReference type="NCBI Taxonomy" id="458696"/>
    <lineage>
        <taxon>Eukaryota</taxon>
        <taxon>Viridiplantae</taxon>
        <taxon>Streptophyta</taxon>
        <taxon>Embryophyta</taxon>
        <taxon>Tracheophyta</taxon>
        <taxon>Spermatophyta</taxon>
        <taxon>Magnoliopsida</taxon>
        <taxon>eudicotyledons</taxon>
        <taxon>Gunneridae</taxon>
        <taxon>Pentapetalae</taxon>
        <taxon>rosids</taxon>
        <taxon>fabids</taxon>
        <taxon>Celastrales</taxon>
        <taxon>Celastraceae</taxon>
        <taxon>Tripterygium</taxon>
    </lineage>
</organism>
<evidence type="ECO:0000256" key="5">
    <source>
        <dbReference type="SAM" id="MobiDB-lite"/>
    </source>
</evidence>
<proteinExistence type="predicted"/>
<evidence type="ECO:0000313" key="7">
    <source>
        <dbReference type="EMBL" id="KAF5729779.1"/>
    </source>
</evidence>
<evidence type="ECO:0000256" key="1">
    <source>
        <dbReference type="ARBA" id="ARBA00004123"/>
    </source>
</evidence>
<feature type="compositionally biased region" description="Basic and acidic residues" evidence="5">
    <location>
        <begin position="578"/>
        <end position="592"/>
    </location>
</feature>
<dbReference type="EMBL" id="JAAARO010000020">
    <property type="protein sequence ID" value="KAF5729779.1"/>
    <property type="molecule type" value="Genomic_DNA"/>
</dbReference>
<feature type="domain" description="BHLH" evidence="6">
    <location>
        <begin position="577"/>
        <end position="626"/>
    </location>
</feature>
<evidence type="ECO:0000256" key="3">
    <source>
        <dbReference type="ARBA" id="ARBA00023163"/>
    </source>
</evidence>
<dbReference type="FunCoup" id="A0A7J7C6M3">
    <property type="interactions" value="9"/>
</dbReference>